<reference evidence="9" key="1">
    <citation type="journal article" date="2015" name="Proc. Natl. Acad. Sci. U.S.A.">
        <title>Genome sequence of the Asian Tiger mosquito, Aedes albopictus, reveals insights into its biology, genetics, and evolution.</title>
        <authorList>
            <person name="Chen X.G."/>
            <person name="Jiang X."/>
            <person name="Gu J."/>
            <person name="Xu M."/>
            <person name="Wu Y."/>
            <person name="Deng Y."/>
            <person name="Zhang C."/>
            <person name="Bonizzoni M."/>
            <person name="Dermauw W."/>
            <person name="Vontas J."/>
            <person name="Armbruster P."/>
            <person name="Huang X."/>
            <person name="Yang Y."/>
            <person name="Zhang H."/>
            <person name="He W."/>
            <person name="Peng H."/>
            <person name="Liu Y."/>
            <person name="Wu K."/>
            <person name="Chen J."/>
            <person name="Lirakis M."/>
            <person name="Topalis P."/>
            <person name="Van Leeuwen T."/>
            <person name="Hall A.B."/>
            <person name="Jiang X."/>
            <person name="Thorpe C."/>
            <person name="Mueller R.L."/>
            <person name="Sun C."/>
            <person name="Waterhouse R.M."/>
            <person name="Yan G."/>
            <person name="Tu Z.J."/>
            <person name="Fang X."/>
            <person name="James A.A."/>
        </authorList>
    </citation>
    <scope>NUCLEOTIDE SEQUENCE [LARGE SCALE GENOMIC DNA]</scope>
    <source>
        <strain evidence="9">Foshan</strain>
    </source>
</reference>
<dbReference type="EnsemblMetazoa" id="AALFPA23_002813.R2851">
    <property type="protein sequence ID" value="AALFPA23_002813.P2851"/>
    <property type="gene ID" value="AALFPA23_002813"/>
</dbReference>
<dbReference type="PANTHER" id="PTHR11306">
    <property type="entry name" value="NIEMANN PICK TYPE C2 PROTEIN NPC2-RELATED"/>
    <property type="match status" value="1"/>
</dbReference>
<dbReference type="SMART" id="SM00737">
    <property type="entry name" value="ML"/>
    <property type="match status" value="1"/>
</dbReference>
<evidence type="ECO:0000256" key="2">
    <source>
        <dbReference type="ARBA" id="ARBA00006370"/>
    </source>
</evidence>
<feature type="chain" id="PRO_5046295322" description="MD-2-related lipid-recognition domain-containing protein" evidence="6">
    <location>
        <begin position="18"/>
        <end position="147"/>
    </location>
</feature>
<feature type="domain" description="MD-2-related lipid-recognition" evidence="7">
    <location>
        <begin position="20"/>
        <end position="144"/>
    </location>
</feature>
<dbReference type="Pfam" id="PF02221">
    <property type="entry name" value="E1_DerP2_DerF2"/>
    <property type="match status" value="1"/>
</dbReference>
<protein>
    <recommendedName>
        <fullName evidence="7">MD-2-related lipid-recognition domain-containing protein</fullName>
    </recommendedName>
</protein>
<dbReference type="InterPro" id="IPR039670">
    <property type="entry name" value="NPC2-like"/>
</dbReference>
<sequence>MVKSLLLVAALLATALGLEVHRCGDDYPHPTQVTVPGCNVMPCEVPNLSDFSFSVAFAPPFATNTLAVDVTATLGDFNLPYEMPDQLRDGCANIDASCPLAAGQQVTLSGTAPVEAPITRVTVTMRFEVTGDGGQKAMCFAADVRLI</sequence>
<proteinExistence type="inferred from homology"/>
<dbReference type="GeneID" id="134287971"/>
<keyword evidence="4 6" id="KW-0732">Signal</keyword>
<comment type="subcellular location">
    <subcellularLocation>
        <location evidence="1">Secreted</location>
    </subcellularLocation>
</comment>
<evidence type="ECO:0000256" key="5">
    <source>
        <dbReference type="ARBA" id="ARBA00023157"/>
    </source>
</evidence>
<dbReference type="InterPro" id="IPR033916">
    <property type="entry name" value="ML_Npc2-like"/>
</dbReference>
<evidence type="ECO:0000256" key="4">
    <source>
        <dbReference type="ARBA" id="ARBA00022729"/>
    </source>
</evidence>
<comment type="similarity">
    <text evidence="2">Belongs to the NPC2 family.</text>
</comment>
<dbReference type="RefSeq" id="XP_062707344.1">
    <property type="nucleotide sequence ID" value="XM_062851360.1"/>
</dbReference>
<dbReference type="SUPFAM" id="SSF81296">
    <property type="entry name" value="E set domains"/>
    <property type="match status" value="1"/>
</dbReference>
<evidence type="ECO:0000313" key="9">
    <source>
        <dbReference type="Proteomes" id="UP000069940"/>
    </source>
</evidence>
<dbReference type="Proteomes" id="UP000069940">
    <property type="component" value="Unassembled WGS sequence"/>
</dbReference>
<dbReference type="InterPro" id="IPR003172">
    <property type="entry name" value="ML_dom"/>
</dbReference>
<accession>A0ABM1XTX5</accession>
<dbReference type="InterPro" id="IPR014756">
    <property type="entry name" value="Ig_E-set"/>
</dbReference>
<keyword evidence="5" id="KW-1015">Disulfide bond</keyword>
<evidence type="ECO:0000259" key="7">
    <source>
        <dbReference type="SMART" id="SM00737"/>
    </source>
</evidence>
<feature type="signal peptide" evidence="6">
    <location>
        <begin position="1"/>
        <end position="17"/>
    </location>
</feature>
<reference evidence="8" key="2">
    <citation type="submission" date="2025-05" db="UniProtKB">
        <authorList>
            <consortium name="EnsemblMetazoa"/>
        </authorList>
    </citation>
    <scope>IDENTIFICATION</scope>
    <source>
        <strain evidence="8">Foshan</strain>
    </source>
</reference>
<evidence type="ECO:0000256" key="6">
    <source>
        <dbReference type="SAM" id="SignalP"/>
    </source>
</evidence>
<organism evidence="8 9">
    <name type="scientific">Aedes albopictus</name>
    <name type="common">Asian tiger mosquito</name>
    <name type="synonym">Stegomyia albopicta</name>
    <dbReference type="NCBI Taxonomy" id="7160"/>
    <lineage>
        <taxon>Eukaryota</taxon>
        <taxon>Metazoa</taxon>
        <taxon>Ecdysozoa</taxon>
        <taxon>Arthropoda</taxon>
        <taxon>Hexapoda</taxon>
        <taxon>Insecta</taxon>
        <taxon>Pterygota</taxon>
        <taxon>Neoptera</taxon>
        <taxon>Endopterygota</taxon>
        <taxon>Diptera</taxon>
        <taxon>Nematocera</taxon>
        <taxon>Culicoidea</taxon>
        <taxon>Culicidae</taxon>
        <taxon>Culicinae</taxon>
        <taxon>Aedini</taxon>
        <taxon>Aedes</taxon>
        <taxon>Stegomyia</taxon>
    </lineage>
</organism>
<evidence type="ECO:0000256" key="1">
    <source>
        <dbReference type="ARBA" id="ARBA00004613"/>
    </source>
</evidence>
<dbReference type="Gene3D" id="2.60.40.770">
    <property type="match status" value="1"/>
</dbReference>
<keyword evidence="9" id="KW-1185">Reference proteome</keyword>
<evidence type="ECO:0000256" key="3">
    <source>
        <dbReference type="ARBA" id="ARBA00022525"/>
    </source>
</evidence>
<keyword evidence="3" id="KW-0964">Secreted</keyword>
<dbReference type="CDD" id="cd00916">
    <property type="entry name" value="Npc2_like"/>
    <property type="match status" value="1"/>
</dbReference>
<name>A0ABM1XTX5_AEDAL</name>
<dbReference type="PANTHER" id="PTHR11306:SF7">
    <property type="entry name" value="AGAP002848-PA"/>
    <property type="match status" value="1"/>
</dbReference>
<evidence type="ECO:0000313" key="8">
    <source>
        <dbReference type="EnsemblMetazoa" id="AALFPA23_002813.P2851"/>
    </source>
</evidence>